<dbReference type="CDD" id="cd00082">
    <property type="entry name" value="HisKA"/>
    <property type="match status" value="1"/>
</dbReference>
<gene>
    <name evidence="14" type="primary">pleC_3</name>
    <name evidence="14" type="ORF">GALL_286710</name>
</gene>
<evidence type="ECO:0000259" key="12">
    <source>
        <dbReference type="PROSITE" id="PS50112"/>
    </source>
</evidence>
<evidence type="ECO:0000259" key="13">
    <source>
        <dbReference type="PROSITE" id="PS50113"/>
    </source>
</evidence>
<evidence type="ECO:0000256" key="7">
    <source>
        <dbReference type="ARBA" id="ARBA00022777"/>
    </source>
</evidence>
<dbReference type="EC" id="2.7.13.3" evidence="3"/>
<dbReference type="Pfam" id="PF00512">
    <property type="entry name" value="HisKA"/>
    <property type="match status" value="1"/>
</dbReference>
<dbReference type="FunFam" id="1.10.287.130:FF:000038">
    <property type="entry name" value="Sensory transduction histidine kinase"/>
    <property type="match status" value="1"/>
</dbReference>
<evidence type="ECO:0000256" key="1">
    <source>
        <dbReference type="ARBA" id="ARBA00000085"/>
    </source>
</evidence>
<reference evidence="14" key="1">
    <citation type="submission" date="2016-10" db="EMBL/GenBank/DDBJ databases">
        <title>Sequence of Gallionella enrichment culture.</title>
        <authorList>
            <person name="Poehlein A."/>
            <person name="Muehling M."/>
            <person name="Daniel R."/>
        </authorList>
    </citation>
    <scope>NUCLEOTIDE SEQUENCE</scope>
</reference>
<dbReference type="Pfam" id="PF08448">
    <property type="entry name" value="PAS_4"/>
    <property type="match status" value="1"/>
</dbReference>
<dbReference type="InterPro" id="IPR035965">
    <property type="entry name" value="PAS-like_dom_sf"/>
</dbReference>
<dbReference type="GO" id="GO:0005524">
    <property type="term" value="F:ATP binding"/>
    <property type="evidence" value="ECO:0007669"/>
    <property type="project" value="UniProtKB-KW"/>
</dbReference>
<accession>A0A1J5RIP2</accession>
<dbReference type="InterPro" id="IPR004358">
    <property type="entry name" value="Sig_transdc_His_kin-like_C"/>
</dbReference>
<dbReference type="Gene3D" id="3.30.565.10">
    <property type="entry name" value="Histidine kinase-like ATPase, C-terminal domain"/>
    <property type="match status" value="1"/>
</dbReference>
<keyword evidence="6" id="KW-0547">Nucleotide-binding</keyword>
<dbReference type="InterPro" id="IPR013656">
    <property type="entry name" value="PAS_4"/>
</dbReference>
<dbReference type="CDD" id="cd00130">
    <property type="entry name" value="PAS"/>
    <property type="match status" value="2"/>
</dbReference>
<evidence type="ECO:0000256" key="5">
    <source>
        <dbReference type="ARBA" id="ARBA00022679"/>
    </source>
</evidence>
<feature type="domain" description="PAS" evidence="12">
    <location>
        <begin position="318"/>
        <end position="388"/>
    </location>
</feature>
<dbReference type="PANTHER" id="PTHR43047:SF72">
    <property type="entry name" value="OSMOSENSING HISTIDINE PROTEIN KINASE SLN1"/>
    <property type="match status" value="1"/>
</dbReference>
<keyword evidence="9" id="KW-0902">Two-component regulatory system</keyword>
<evidence type="ECO:0000256" key="4">
    <source>
        <dbReference type="ARBA" id="ARBA00022553"/>
    </source>
</evidence>
<dbReference type="PRINTS" id="PR00344">
    <property type="entry name" value="BCTRLSENSOR"/>
</dbReference>
<evidence type="ECO:0000256" key="3">
    <source>
        <dbReference type="ARBA" id="ARBA00012438"/>
    </source>
</evidence>
<sequence>MKRLLSALKTALPPVIRMGQGVLLLCHGGAAPAVAEAIIRRENDLPLQVLPAPLQAGGLPVSDQLGALLLAGDQFCPDFLALTEDLAAAFPDLPLLVALARMPECAESDLILAGAVECLALPGPGEAHLVRALRRAMLRHRRAQETRRQSEAALQTVRFNLDQAQRIGHVGIWEWDVLSGELWLSDEALRILGLPPRSGGTITYQQLLDAVPAEDRAAVEAAMDCSLTSLSGYHVEHRTRWRDGSIHTVRQQGEVACDENGLPTRMVGTLLDITRRRQVEKALSAAQEQLERRVRDRTRALLREVAQRQRAESVLRESEQRIRTIADALPGLIAYIDHGRRFQFANRQHQDWLGLAPEGMVGKTAAEVLPEEMLALMRPHLSEVLAGHEVSYGGWITAHNGERRAIQATHLPHRAADGEVLGFFSLVLDVTVSRLAEQQLRAAKEAAELADRAKSEFLANMSHELRTPLNAIIGFSDVMRAEVMGPLGNDAYRGYAGDIHDSGQHLLSVINEILDMSKVEAGQVELFPEEVVLPDLARQTLPLLRERAEQAKVRLLNALDEDLPPLLVDARRFKQIVLNLLSNAVKFTLPGGTVRLWAELEADGTLTLSVSDDGIGMDADGMAKALRPFGQVDGSLARRFDGTGLGLPLTKAFIELHGGRLELISAIGHGTIARVHVPAERVLRLREKAEV</sequence>
<dbReference type="Gene3D" id="2.10.70.100">
    <property type="match status" value="1"/>
</dbReference>
<dbReference type="SUPFAM" id="SSF55874">
    <property type="entry name" value="ATPase domain of HSP90 chaperone/DNA topoisomerase II/histidine kinase"/>
    <property type="match status" value="1"/>
</dbReference>
<dbReference type="InterPro" id="IPR000700">
    <property type="entry name" value="PAS-assoc_C"/>
</dbReference>
<comment type="catalytic activity">
    <reaction evidence="1">
        <text>ATP + protein L-histidine = ADP + protein N-phospho-L-histidine.</text>
        <dbReference type="EC" id="2.7.13.3"/>
    </reaction>
</comment>
<dbReference type="InterPro" id="IPR000014">
    <property type="entry name" value="PAS"/>
</dbReference>
<dbReference type="PROSITE" id="PS50109">
    <property type="entry name" value="HIS_KIN"/>
    <property type="match status" value="1"/>
</dbReference>
<feature type="domain" description="PAC" evidence="13">
    <location>
        <begin position="233"/>
        <end position="285"/>
    </location>
</feature>
<evidence type="ECO:0000259" key="11">
    <source>
        <dbReference type="PROSITE" id="PS50109"/>
    </source>
</evidence>
<dbReference type="SMART" id="SM00388">
    <property type="entry name" value="HisKA"/>
    <property type="match status" value="1"/>
</dbReference>
<proteinExistence type="predicted"/>
<dbReference type="PROSITE" id="PS50112">
    <property type="entry name" value="PAS"/>
    <property type="match status" value="1"/>
</dbReference>
<comment type="caution">
    <text evidence="14">The sequence shown here is derived from an EMBL/GenBank/DDBJ whole genome shotgun (WGS) entry which is preliminary data.</text>
</comment>
<feature type="domain" description="PAC" evidence="13">
    <location>
        <begin position="390"/>
        <end position="442"/>
    </location>
</feature>
<dbReference type="Pfam" id="PF02518">
    <property type="entry name" value="HATPase_c"/>
    <property type="match status" value="1"/>
</dbReference>
<comment type="subcellular location">
    <subcellularLocation>
        <location evidence="2">Membrane</location>
    </subcellularLocation>
</comment>
<dbReference type="SMART" id="SM00086">
    <property type="entry name" value="PAC"/>
    <property type="match status" value="2"/>
</dbReference>
<dbReference type="PROSITE" id="PS50113">
    <property type="entry name" value="PAC"/>
    <property type="match status" value="2"/>
</dbReference>
<dbReference type="GO" id="GO:0000155">
    <property type="term" value="F:phosphorelay sensor kinase activity"/>
    <property type="evidence" value="ECO:0007669"/>
    <property type="project" value="InterPro"/>
</dbReference>
<evidence type="ECO:0000256" key="10">
    <source>
        <dbReference type="ARBA" id="ARBA00023136"/>
    </source>
</evidence>
<dbReference type="SMART" id="SM00091">
    <property type="entry name" value="PAS"/>
    <property type="match status" value="2"/>
</dbReference>
<evidence type="ECO:0000313" key="14">
    <source>
        <dbReference type="EMBL" id="OIQ89451.1"/>
    </source>
</evidence>
<dbReference type="GO" id="GO:0009927">
    <property type="term" value="F:histidine phosphotransfer kinase activity"/>
    <property type="evidence" value="ECO:0007669"/>
    <property type="project" value="TreeGrafter"/>
</dbReference>
<dbReference type="NCBIfam" id="TIGR00229">
    <property type="entry name" value="sensory_box"/>
    <property type="match status" value="1"/>
</dbReference>
<dbReference type="InterPro" id="IPR005467">
    <property type="entry name" value="His_kinase_dom"/>
</dbReference>
<keyword evidence="4" id="KW-0597">Phosphoprotein</keyword>
<dbReference type="EMBL" id="MLJW01000330">
    <property type="protein sequence ID" value="OIQ89451.1"/>
    <property type="molecule type" value="Genomic_DNA"/>
</dbReference>
<evidence type="ECO:0000256" key="2">
    <source>
        <dbReference type="ARBA" id="ARBA00004370"/>
    </source>
</evidence>
<dbReference type="SUPFAM" id="SSF47384">
    <property type="entry name" value="Homodimeric domain of signal transducing histidine kinase"/>
    <property type="match status" value="1"/>
</dbReference>
<dbReference type="SMART" id="SM00387">
    <property type="entry name" value="HATPase_c"/>
    <property type="match status" value="1"/>
</dbReference>
<dbReference type="InterPro" id="IPR001610">
    <property type="entry name" value="PAC"/>
</dbReference>
<evidence type="ECO:0000256" key="9">
    <source>
        <dbReference type="ARBA" id="ARBA00023012"/>
    </source>
</evidence>
<organism evidence="14">
    <name type="scientific">mine drainage metagenome</name>
    <dbReference type="NCBI Taxonomy" id="410659"/>
    <lineage>
        <taxon>unclassified sequences</taxon>
        <taxon>metagenomes</taxon>
        <taxon>ecological metagenomes</taxon>
    </lineage>
</organism>
<dbReference type="SUPFAM" id="SSF55785">
    <property type="entry name" value="PYP-like sensor domain (PAS domain)"/>
    <property type="match status" value="2"/>
</dbReference>
<dbReference type="GO" id="GO:0005886">
    <property type="term" value="C:plasma membrane"/>
    <property type="evidence" value="ECO:0007669"/>
    <property type="project" value="TreeGrafter"/>
</dbReference>
<dbReference type="Gene3D" id="3.30.450.20">
    <property type="entry name" value="PAS domain"/>
    <property type="match status" value="2"/>
</dbReference>
<dbReference type="InterPro" id="IPR003594">
    <property type="entry name" value="HATPase_dom"/>
</dbReference>
<dbReference type="InterPro" id="IPR013655">
    <property type="entry name" value="PAS_fold_3"/>
</dbReference>
<dbReference type="InterPro" id="IPR036097">
    <property type="entry name" value="HisK_dim/P_sf"/>
</dbReference>
<keyword evidence="10" id="KW-0472">Membrane</keyword>
<keyword evidence="8" id="KW-0067">ATP-binding</keyword>
<dbReference type="AlphaFoldDB" id="A0A1J5RIP2"/>
<dbReference type="InterPro" id="IPR036890">
    <property type="entry name" value="HATPase_C_sf"/>
</dbReference>
<feature type="domain" description="Histidine kinase" evidence="11">
    <location>
        <begin position="460"/>
        <end position="681"/>
    </location>
</feature>
<keyword evidence="5 14" id="KW-0808">Transferase</keyword>
<protein>
    <recommendedName>
        <fullName evidence="3">histidine kinase</fullName>
        <ecNumber evidence="3">2.7.13.3</ecNumber>
    </recommendedName>
</protein>
<evidence type="ECO:0000256" key="8">
    <source>
        <dbReference type="ARBA" id="ARBA00022840"/>
    </source>
</evidence>
<keyword evidence="7" id="KW-0418">Kinase</keyword>
<dbReference type="PANTHER" id="PTHR43047">
    <property type="entry name" value="TWO-COMPONENT HISTIDINE PROTEIN KINASE"/>
    <property type="match status" value="1"/>
</dbReference>
<name>A0A1J5RIP2_9ZZZZ</name>
<dbReference type="Gene3D" id="1.10.287.130">
    <property type="match status" value="1"/>
</dbReference>
<evidence type="ECO:0000256" key="6">
    <source>
        <dbReference type="ARBA" id="ARBA00022741"/>
    </source>
</evidence>
<dbReference type="InterPro" id="IPR003661">
    <property type="entry name" value="HisK_dim/P_dom"/>
</dbReference>
<dbReference type="Pfam" id="PF08447">
    <property type="entry name" value="PAS_3"/>
    <property type="match status" value="1"/>
</dbReference>